<dbReference type="InterPro" id="IPR051054">
    <property type="entry name" value="SorC_transcr_regulators"/>
</dbReference>
<dbReference type="Gene3D" id="3.40.50.1360">
    <property type="match status" value="1"/>
</dbReference>
<reference evidence="6 7" key="1">
    <citation type="journal article" date="2010" name="Stand. Genomic Sci.">
        <title>Complete genome sequence of Spirochaeta smaragdinae type strain (SEBR 4228).</title>
        <authorList>
            <person name="Mavromatis K."/>
            <person name="Yasawong M."/>
            <person name="Chertkov O."/>
            <person name="Lapidus A."/>
            <person name="Lucas S."/>
            <person name="Nolan M."/>
            <person name="Del Rio T.G."/>
            <person name="Tice H."/>
            <person name="Cheng J.F."/>
            <person name="Pitluck S."/>
            <person name="Liolios K."/>
            <person name="Ivanova N."/>
            <person name="Tapia R."/>
            <person name="Han C."/>
            <person name="Bruce D."/>
            <person name="Goodwin L."/>
            <person name="Pati A."/>
            <person name="Chen A."/>
            <person name="Palaniappan K."/>
            <person name="Land M."/>
            <person name="Hauser L."/>
            <person name="Chang Y.J."/>
            <person name="Jeffries C.D."/>
            <person name="Detter J.C."/>
            <person name="Rohde M."/>
            <person name="Brambilla E."/>
            <person name="Spring S."/>
            <person name="Goker M."/>
            <person name="Sikorski J."/>
            <person name="Woyke T."/>
            <person name="Bristow J."/>
            <person name="Eisen J.A."/>
            <person name="Markowitz V."/>
            <person name="Hugenholtz P."/>
            <person name="Klenk H.P."/>
            <person name="Kyrpides N.C."/>
        </authorList>
    </citation>
    <scope>NUCLEOTIDE SEQUENCE [LARGE SCALE GENOMIC DNA]</scope>
    <source>
        <strain evidence="7">DSM 11293 / JCM 15392 / SEBR 4228</strain>
    </source>
</reference>
<dbReference type="Pfam" id="PF04198">
    <property type="entry name" value="Sugar-bind"/>
    <property type="match status" value="1"/>
</dbReference>
<dbReference type="GO" id="GO:0003677">
    <property type="term" value="F:DNA binding"/>
    <property type="evidence" value="ECO:0007669"/>
    <property type="project" value="UniProtKB-KW"/>
</dbReference>
<proteinExistence type="inferred from homology"/>
<dbReference type="RefSeq" id="WP_013256129.1">
    <property type="nucleotide sequence ID" value="NC_014364.1"/>
</dbReference>
<dbReference type="OrthoDB" id="356229at2"/>
<evidence type="ECO:0000313" key="7">
    <source>
        <dbReference type="Proteomes" id="UP000002318"/>
    </source>
</evidence>
<dbReference type="AlphaFoldDB" id="E1R7G5"/>
<dbReference type="STRING" id="573413.Spirs_3582"/>
<dbReference type="PANTHER" id="PTHR34294:SF1">
    <property type="entry name" value="TRANSCRIPTIONAL REGULATOR LSRR"/>
    <property type="match status" value="1"/>
</dbReference>
<dbReference type="InterPro" id="IPR036388">
    <property type="entry name" value="WH-like_DNA-bd_sf"/>
</dbReference>
<evidence type="ECO:0000313" key="6">
    <source>
        <dbReference type="EMBL" id="ADK82670.1"/>
    </source>
</evidence>
<keyword evidence="3" id="KW-0238">DNA-binding</keyword>
<dbReference type="InterPro" id="IPR037171">
    <property type="entry name" value="NagB/RpiA_transferase-like"/>
</dbReference>
<feature type="domain" description="Sugar-binding" evidence="5">
    <location>
        <begin position="65"/>
        <end position="317"/>
    </location>
</feature>
<evidence type="ECO:0000256" key="4">
    <source>
        <dbReference type="ARBA" id="ARBA00023163"/>
    </source>
</evidence>
<dbReference type="Proteomes" id="UP000002318">
    <property type="component" value="Chromosome"/>
</dbReference>
<keyword evidence="4" id="KW-0804">Transcription</keyword>
<dbReference type="SUPFAM" id="SSF100950">
    <property type="entry name" value="NagB/RpiA/CoA transferase-like"/>
    <property type="match status" value="1"/>
</dbReference>
<sequence length="327" mass="36683">MVTIEKEEYRKALLAKIAYLYYNEGKNQQEISTEVGIARPIISKMLNEARETHIVEIRVKHPWTSQSLETEIIQRFGLKEARIIVCQNEETDCSMADLGRVAADYFNSVVRPDSIIGISWGKALREMLRCIEQRELPDAKVIQLIGASGSEIVTTDGPRYAQMLAERLSCSSFYLHVPLVVESESVRNALLQDIRIHNTLANARKANITFVGIGYTEDIDNYSLLRTGYITKDELRKLIKEGAIGDICARHFDIEGNYLDTDFDRRTIGISLEDLRQIDTVVGVSGNSVKAPALYGALRGGYLNVLITDSATAIALIKIDEKRKKKA</sequence>
<dbReference type="InterPro" id="IPR007324">
    <property type="entry name" value="Sugar-bd_dom_put"/>
</dbReference>
<name>E1R7G5_SEDSS</name>
<comment type="similarity">
    <text evidence="1">Belongs to the SorC transcriptional regulatory family.</text>
</comment>
<gene>
    <name evidence="6" type="ordered locus">Spirs_3582</name>
</gene>
<accession>E1R7G5</accession>
<keyword evidence="2" id="KW-0805">Transcription regulation</keyword>
<evidence type="ECO:0000256" key="3">
    <source>
        <dbReference type="ARBA" id="ARBA00023125"/>
    </source>
</evidence>
<dbReference type="eggNOG" id="COG2390">
    <property type="taxonomic scope" value="Bacteria"/>
</dbReference>
<organism evidence="6 7">
    <name type="scientific">Sediminispirochaeta smaragdinae (strain DSM 11293 / JCM 15392 / SEBR 4228)</name>
    <name type="common">Spirochaeta smaragdinae</name>
    <dbReference type="NCBI Taxonomy" id="573413"/>
    <lineage>
        <taxon>Bacteria</taxon>
        <taxon>Pseudomonadati</taxon>
        <taxon>Spirochaetota</taxon>
        <taxon>Spirochaetia</taxon>
        <taxon>Spirochaetales</taxon>
        <taxon>Spirochaetaceae</taxon>
        <taxon>Sediminispirochaeta</taxon>
    </lineage>
</organism>
<dbReference type="KEGG" id="ssm:Spirs_3582"/>
<dbReference type="GO" id="GO:0030246">
    <property type="term" value="F:carbohydrate binding"/>
    <property type="evidence" value="ECO:0007669"/>
    <property type="project" value="InterPro"/>
</dbReference>
<evidence type="ECO:0000259" key="5">
    <source>
        <dbReference type="Pfam" id="PF04198"/>
    </source>
</evidence>
<evidence type="ECO:0000256" key="1">
    <source>
        <dbReference type="ARBA" id="ARBA00010466"/>
    </source>
</evidence>
<dbReference type="EMBL" id="CP002116">
    <property type="protein sequence ID" value="ADK82670.1"/>
    <property type="molecule type" value="Genomic_DNA"/>
</dbReference>
<evidence type="ECO:0000256" key="2">
    <source>
        <dbReference type="ARBA" id="ARBA00023015"/>
    </source>
</evidence>
<dbReference type="Gene3D" id="1.10.10.10">
    <property type="entry name" value="Winged helix-like DNA-binding domain superfamily/Winged helix DNA-binding domain"/>
    <property type="match status" value="1"/>
</dbReference>
<protein>
    <submittedName>
        <fullName evidence="6">Transcriptional regulator, DeoR family</fullName>
    </submittedName>
</protein>
<keyword evidence="7" id="KW-1185">Reference proteome</keyword>
<dbReference type="HOGENOM" id="CLU_054506_1_1_12"/>
<dbReference type="PANTHER" id="PTHR34294">
    <property type="entry name" value="TRANSCRIPTIONAL REGULATOR-RELATED"/>
    <property type="match status" value="1"/>
</dbReference>